<dbReference type="Proteomes" id="UP000184139">
    <property type="component" value="Unassembled WGS sequence"/>
</dbReference>
<dbReference type="Gene3D" id="2.170.190.11">
    <property type="entry name" value="Molybdopterin biosynthesis moea protein, domain 3"/>
    <property type="match status" value="1"/>
</dbReference>
<proteinExistence type="inferred from homology"/>
<dbReference type="SUPFAM" id="SSF63867">
    <property type="entry name" value="MoeA C-terminal domain-like"/>
    <property type="match status" value="1"/>
</dbReference>
<dbReference type="InterPro" id="IPR005110">
    <property type="entry name" value="MoeA_linker/N"/>
</dbReference>
<evidence type="ECO:0000256" key="3">
    <source>
        <dbReference type="ARBA" id="ARBA00047317"/>
    </source>
</evidence>
<evidence type="ECO:0000256" key="4">
    <source>
        <dbReference type="RuleBase" id="RU365090"/>
    </source>
</evidence>
<dbReference type="Gene3D" id="3.40.980.10">
    <property type="entry name" value="MoaB/Mog-like domain"/>
    <property type="match status" value="1"/>
</dbReference>
<accession>A0A1M5YB29</accession>
<protein>
    <recommendedName>
        <fullName evidence="4">Molybdopterin molybdenumtransferase</fullName>
        <ecNumber evidence="4">2.10.1.1</ecNumber>
    </recommendedName>
</protein>
<dbReference type="Pfam" id="PF03453">
    <property type="entry name" value="MoeA_N"/>
    <property type="match status" value="1"/>
</dbReference>
<dbReference type="PANTHER" id="PTHR10192">
    <property type="entry name" value="MOLYBDOPTERIN BIOSYNTHESIS PROTEIN"/>
    <property type="match status" value="1"/>
</dbReference>
<dbReference type="NCBIfam" id="NF045515">
    <property type="entry name" value="Glp_gephyrin"/>
    <property type="match status" value="1"/>
</dbReference>
<dbReference type="InterPro" id="IPR036425">
    <property type="entry name" value="MoaB/Mog-like_dom_sf"/>
</dbReference>
<dbReference type="SUPFAM" id="SSF63882">
    <property type="entry name" value="MoeA N-terminal region -like"/>
    <property type="match status" value="1"/>
</dbReference>
<dbReference type="GO" id="GO:0006777">
    <property type="term" value="P:Mo-molybdopterin cofactor biosynthetic process"/>
    <property type="evidence" value="ECO:0007669"/>
    <property type="project" value="UniProtKB-UniRule"/>
</dbReference>
<dbReference type="EC" id="2.10.1.1" evidence="4"/>
<feature type="domain" description="MoaB/Mog" evidence="5">
    <location>
        <begin position="185"/>
        <end position="322"/>
    </location>
</feature>
<dbReference type="UniPathway" id="UPA00344"/>
<dbReference type="InterPro" id="IPR001453">
    <property type="entry name" value="MoaB/Mog_dom"/>
</dbReference>
<dbReference type="OrthoDB" id="9804758at2"/>
<dbReference type="GO" id="GO:0005829">
    <property type="term" value="C:cytosol"/>
    <property type="evidence" value="ECO:0007669"/>
    <property type="project" value="TreeGrafter"/>
</dbReference>
<keyword evidence="4" id="KW-0500">Molybdenum</keyword>
<dbReference type="PANTHER" id="PTHR10192:SF5">
    <property type="entry name" value="GEPHYRIN"/>
    <property type="match status" value="1"/>
</dbReference>
<comment type="pathway">
    <text evidence="4">Cofactor biosynthesis; molybdopterin biosynthesis.</text>
</comment>
<comment type="function">
    <text evidence="1 4">Catalyzes the insertion of molybdate into adenylated molybdopterin with the concomitant release of AMP.</text>
</comment>
<evidence type="ECO:0000313" key="6">
    <source>
        <dbReference type="EMBL" id="SHI09176.1"/>
    </source>
</evidence>
<dbReference type="EMBL" id="FQXS01000031">
    <property type="protein sequence ID" value="SHI09176.1"/>
    <property type="molecule type" value="Genomic_DNA"/>
</dbReference>
<dbReference type="InterPro" id="IPR036135">
    <property type="entry name" value="MoeA_linker/N_sf"/>
</dbReference>
<keyword evidence="4" id="KW-0501">Molybdenum cofactor biosynthesis</keyword>
<keyword evidence="4" id="KW-0479">Metal-binding</keyword>
<name>A0A1M5YB29_9BACT</name>
<dbReference type="Gene3D" id="3.90.105.10">
    <property type="entry name" value="Molybdopterin biosynthesis moea protein, domain 2"/>
    <property type="match status" value="1"/>
</dbReference>
<dbReference type="RefSeq" id="WP_073378623.1">
    <property type="nucleotide sequence ID" value="NZ_FQXS01000031.1"/>
</dbReference>
<keyword evidence="7" id="KW-1185">Reference proteome</keyword>
<evidence type="ECO:0000256" key="2">
    <source>
        <dbReference type="ARBA" id="ARBA00010763"/>
    </source>
</evidence>
<dbReference type="Gene3D" id="2.40.340.10">
    <property type="entry name" value="MoeA, C-terminal, domain IV"/>
    <property type="match status" value="1"/>
</dbReference>
<gene>
    <name evidence="6" type="ORF">SAMN02745124_03812</name>
</gene>
<organism evidence="6 7">
    <name type="scientific">Desulfofustis glycolicus DSM 9705</name>
    <dbReference type="NCBI Taxonomy" id="1121409"/>
    <lineage>
        <taxon>Bacteria</taxon>
        <taxon>Pseudomonadati</taxon>
        <taxon>Thermodesulfobacteriota</taxon>
        <taxon>Desulfobulbia</taxon>
        <taxon>Desulfobulbales</taxon>
        <taxon>Desulfocapsaceae</taxon>
        <taxon>Desulfofustis</taxon>
    </lineage>
</organism>
<comment type="similarity">
    <text evidence="2 4">Belongs to the MoeA family.</text>
</comment>
<dbReference type="InterPro" id="IPR036688">
    <property type="entry name" value="MoeA_C_domain_IV_sf"/>
</dbReference>
<dbReference type="InterPro" id="IPR038987">
    <property type="entry name" value="MoeA-like"/>
</dbReference>
<dbReference type="GO" id="GO:0046872">
    <property type="term" value="F:metal ion binding"/>
    <property type="evidence" value="ECO:0007669"/>
    <property type="project" value="UniProtKB-UniRule"/>
</dbReference>
<dbReference type="SMART" id="SM00852">
    <property type="entry name" value="MoCF_biosynth"/>
    <property type="match status" value="1"/>
</dbReference>
<dbReference type="CDD" id="cd00887">
    <property type="entry name" value="MoeA"/>
    <property type="match status" value="1"/>
</dbReference>
<dbReference type="AlphaFoldDB" id="A0A1M5YB29"/>
<dbReference type="SUPFAM" id="SSF53218">
    <property type="entry name" value="Molybdenum cofactor biosynthesis proteins"/>
    <property type="match status" value="1"/>
</dbReference>
<comment type="catalytic activity">
    <reaction evidence="3">
        <text>adenylyl-molybdopterin + molybdate = Mo-molybdopterin + AMP + H(+)</text>
        <dbReference type="Rhea" id="RHEA:35047"/>
        <dbReference type="ChEBI" id="CHEBI:15378"/>
        <dbReference type="ChEBI" id="CHEBI:36264"/>
        <dbReference type="ChEBI" id="CHEBI:62727"/>
        <dbReference type="ChEBI" id="CHEBI:71302"/>
        <dbReference type="ChEBI" id="CHEBI:456215"/>
        <dbReference type="EC" id="2.10.1.1"/>
    </reaction>
</comment>
<keyword evidence="4" id="KW-0460">Magnesium</keyword>
<comment type="cofactor">
    <cofactor evidence="4">
        <name>Mg(2+)</name>
        <dbReference type="ChEBI" id="CHEBI:18420"/>
    </cofactor>
</comment>
<evidence type="ECO:0000259" key="5">
    <source>
        <dbReference type="SMART" id="SM00852"/>
    </source>
</evidence>
<evidence type="ECO:0000313" key="7">
    <source>
        <dbReference type="Proteomes" id="UP000184139"/>
    </source>
</evidence>
<sequence>MKTHRTHLISFSEARAIVGALPPLPVEHVPLSGALGTITAGPVLAAANCPTIDSSLKDGYAVRSTDVAGAGRTTPVTLQLAGTVVAGGSDQTAVLPGTAVRIMTGGTLPAGADAVLASEFAEERTTTVQARADAHCGRNVLRRGADITAGAIIIEPGVRLGAGHLGLLAAAGVTAVQIYRRPSIMVIATGSELVAPGEPIGPGQVAASNMITVEAELKSLGLPVDTALLRDNLDNLEEVFSSALQNYDILLTCGGVLDGDKDLTLRAMQRCGVRQLFHRVRIGPGKGISMALAGDTLVFNLPGGPPSNHVAFRQLALPGIRRRLGCDNPFPGRITAPVTETISGPAGWTQFIYGYAGCLDAKSSLVARPLTTRPRLQAIAEANCLIEVPEQLCEVHAGNHTTVWLFNETF</sequence>
<dbReference type="STRING" id="1121409.SAMN02745124_03812"/>
<keyword evidence="4 6" id="KW-0808">Transferase</keyword>
<evidence type="ECO:0000256" key="1">
    <source>
        <dbReference type="ARBA" id="ARBA00002901"/>
    </source>
</evidence>
<reference evidence="6 7" key="1">
    <citation type="submission" date="2016-11" db="EMBL/GenBank/DDBJ databases">
        <authorList>
            <person name="Jaros S."/>
            <person name="Januszkiewicz K."/>
            <person name="Wedrychowicz H."/>
        </authorList>
    </citation>
    <scope>NUCLEOTIDE SEQUENCE [LARGE SCALE GENOMIC DNA]</scope>
    <source>
        <strain evidence="6 7">DSM 9705</strain>
    </source>
</reference>
<dbReference type="GO" id="GO:0061599">
    <property type="term" value="F:molybdopterin molybdotransferase activity"/>
    <property type="evidence" value="ECO:0007669"/>
    <property type="project" value="UniProtKB-UniRule"/>
</dbReference>
<dbReference type="Pfam" id="PF00994">
    <property type="entry name" value="MoCF_biosynth"/>
    <property type="match status" value="1"/>
</dbReference>